<evidence type="ECO:0000256" key="1">
    <source>
        <dbReference type="SAM" id="MobiDB-lite"/>
    </source>
</evidence>
<proteinExistence type="predicted"/>
<dbReference type="AlphaFoldDB" id="A0AAD1SC59"/>
<protein>
    <submittedName>
        <fullName evidence="2">Uncharacterized protein</fullName>
    </submittedName>
</protein>
<reference evidence="2" key="1">
    <citation type="submission" date="2022-03" db="EMBL/GenBank/DDBJ databases">
        <authorList>
            <person name="Alioto T."/>
            <person name="Alioto T."/>
            <person name="Gomez Garrido J."/>
        </authorList>
    </citation>
    <scope>NUCLEOTIDE SEQUENCE</scope>
</reference>
<sequence>CYSSQFVSSFVSCVVNSVSNQPIRLRQLHPLERGNLVGVGYKKRGKKVKGAAHSAREEHAPSYSESNSILREFFAMRCHVELPVTNMRECESDNTKFNTSAPHSHLRPCNTGEEK</sequence>
<keyword evidence="3" id="KW-1185">Reference proteome</keyword>
<organism evidence="2 3">
    <name type="scientific">Pelobates cultripes</name>
    <name type="common">Western spadefoot toad</name>
    <dbReference type="NCBI Taxonomy" id="61616"/>
    <lineage>
        <taxon>Eukaryota</taxon>
        <taxon>Metazoa</taxon>
        <taxon>Chordata</taxon>
        <taxon>Craniata</taxon>
        <taxon>Vertebrata</taxon>
        <taxon>Euteleostomi</taxon>
        <taxon>Amphibia</taxon>
        <taxon>Batrachia</taxon>
        <taxon>Anura</taxon>
        <taxon>Pelobatoidea</taxon>
        <taxon>Pelobatidae</taxon>
        <taxon>Pelobates</taxon>
    </lineage>
</organism>
<name>A0AAD1SC59_PELCU</name>
<evidence type="ECO:0000313" key="2">
    <source>
        <dbReference type="EMBL" id="CAH2295537.1"/>
    </source>
</evidence>
<gene>
    <name evidence="2" type="ORF">PECUL_23A015630</name>
</gene>
<accession>A0AAD1SC59</accession>
<feature type="region of interest" description="Disordered" evidence="1">
    <location>
        <begin position="91"/>
        <end position="115"/>
    </location>
</feature>
<feature type="non-terminal residue" evidence="2">
    <location>
        <position position="1"/>
    </location>
</feature>
<evidence type="ECO:0000313" key="3">
    <source>
        <dbReference type="Proteomes" id="UP001295444"/>
    </source>
</evidence>
<dbReference type="Proteomes" id="UP001295444">
    <property type="component" value="Chromosome 05"/>
</dbReference>
<dbReference type="EMBL" id="OW240916">
    <property type="protein sequence ID" value="CAH2295537.1"/>
    <property type="molecule type" value="Genomic_DNA"/>
</dbReference>